<organism evidence="1 2">
    <name type="scientific">Koribacter versatilis (strain Ellin345)</name>
    <dbReference type="NCBI Taxonomy" id="204669"/>
    <lineage>
        <taxon>Bacteria</taxon>
        <taxon>Pseudomonadati</taxon>
        <taxon>Acidobacteriota</taxon>
        <taxon>Terriglobia</taxon>
        <taxon>Terriglobales</taxon>
        <taxon>Candidatus Korobacteraceae</taxon>
        <taxon>Candidatus Korobacter</taxon>
    </lineage>
</organism>
<dbReference type="OrthoDB" id="7877306at2"/>
<dbReference type="HOGENOM" id="CLU_1924808_0_0_0"/>
<dbReference type="EnsemblBacteria" id="ABF43374">
    <property type="protein sequence ID" value="ABF43374"/>
    <property type="gene ID" value="Acid345_4374"/>
</dbReference>
<reference evidence="1 2" key="1">
    <citation type="journal article" date="2009" name="Appl. Environ. Microbiol.">
        <title>Three genomes from the phylum Acidobacteria provide insight into the lifestyles of these microorganisms in soils.</title>
        <authorList>
            <person name="Ward N.L."/>
            <person name="Challacombe J.F."/>
            <person name="Janssen P.H."/>
            <person name="Henrissat B."/>
            <person name="Coutinho P.M."/>
            <person name="Wu M."/>
            <person name="Xie G."/>
            <person name="Haft D.H."/>
            <person name="Sait M."/>
            <person name="Badger J."/>
            <person name="Barabote R.D."/>
            <person name="Bradley B."/>
            <person name="Brettin T.S."/>
            <person name="Brinkac L.M."/>
            <person name="Bruce D."/>
            <person name="Creasy T."/>
            <person name="Daugherty S.C."/>
            <person name="Davidsen T.M."/>
            <person name="DeBoy R.T."/>
            <person name="Detter J.C."/>
            <person name="Dodson R.J."/>
            <person name="Durkin A.S."/>
            <person name="Ganapathy A."/>
            <person name="Gwinn-Giglio M."/>
            <person name="Han C.S."/>
            <person name="Khouri H."/>
            <person name="Kiss H."/>
            <person name="Kothari S.P."/>
            <person name="Madupu R."/>
            <person name="Nelson K.E."/>
            <person name="Nelson W.C."/>
            <person name="Paulsen I."/>
            <person name="Penn K."/>
            <person name="Ren Q."/>
            <person name="Rosovitz M.J."/>
            <person name="Selengut J.D."/>
            <person name="Shrivastava S."/>
            <person name="Sullivan S.A."/>
            <person name="Tapia R."/>
            <person name="Thompson L.S."/>
            <person name="Watkins K.L."/>
            <person name="Yang Q."/>
            <person name="Yu C."/>
            <person name="Zafar N."/>
            <person name="Zhou L."/>
            <person name="Kuske C.R."/>
        </authorList>
    </citation>
    <scope>NUCLEOTIDE SEQUENCE [LARGE SCALE GENOMIC DNA]</scope>
    <source>
        <strain evidence="1 2">Ellin345</strain>
    </source>
</reference>
<dbReference type="RefSeq" id="WP_011525171.1">
    <property type="nucleotide sequence ID" value="NC_008009.1"/>
</dbReference>
<accession>Q1IIC6</accession>
<name>Q1IIC6_KORVE</name>
<evidence type="ECO:0000313" key="2">
    <source>
        <dbReference type="Proteomes" id="UP000002432"/>
    </source>
</evidence>
<keyword evidence="2" id="KW-1185">Reference proteome</keyword>
<dbReference type="KEGG" id="aba:Acid345_4374"/>
<dbReference type="Proteomes" id="UP000002432">
    <property type="component" value="Chromosome"/>
</dbReference>
<protein>
    <submittedName>
        <fullName evidence="1">Uncharacterized protein</fullName>
    </submittedName>
</protein>
<dbReference type="EMBL" id="CP000360">
    <property type="protein sequence ID" value="ABF43374.1"/>
    <property type="molecule type" value="Genomic_DNA"/>
</dbReference>
<gene>
    <name evidence="1" type="ordered locus">Acid345_4374</name>
</gene>
<proteinExistence type="predicted"/>
<evidence type="ECO:0000313" key="1">
    <source>
        <dbReference type="EMBL" id="ABF43374.1"/>
    </source>
</evidence>
<dbReference type="AlphaFoldDB" id="Q1IIC6"/>
<sequence length="131" mass="15040">MAARFEYDPESKLLLITFTGEVRDPDLVNAFRAARRLSMTHALERGILDGTQIASFNASPEIVKSLAEHPPMFPDDSDRCIVVNEDYLFGMARMYQMLGGESRDRLRIVRSMQEAYEYLNIVDPPRLQKIE</sequence>